<organism evidence="1">
    <name type="scientific">Spongospora subterranea</name>
    <dbReference type="NCBI Taxonomy" id="70186"/>
    <lineage>
        <taxon>Eukaryota</taxon>
        <taxon>Sar</taxon>
        <taxon>Rhizaria</taxon>
        <taxon>Endomyxa</taxon>
        <taxon>Phytomyxea</taxon>
        <taxon>Plasmodiophorida</taxon>
        <taxon>Plasmodiophoridae</taxon>
        <taxon>Spongospora</taxon>
    </lineage>
</organism>
<accession>A0A0H5RA90</accession>
<reference evidence="1" key="1">
    <citation type="submission" date="2015-04" db="EMBL/GenBank/DDBJ databases">
        <title>The genome sequence of the plant pathogenic Rhizarian Plasmodiophora brassicae reveals insights in its biotrophic life cycle and the origin of chitin synthesis.</title>
        <authorList>
            <person name="Schwelm A."/>
            <person name="Fogelqvist J."/>
            <person name="Knaust A."/>
            <person name="Julke S."/>
            <person name="Lilja T."/>
            <person name="Dhandapani V."/>
            <person name="Bonilla-Rosso G."/>
            <person name="Karlsson M."/>
            <person name="Shevchenko A."/>
            <person name="Choi S.R."/>
            <person name="Kim H.G."/>
            <person name="Park J.Y."/>
            <person name="Lim Y.P."/>
            <person name="Ludwig-Muller J."/>
            <person name="Dixelius C."/>
        </authorList>
    </citation>
    <scope>NUCLEOTIDE SEQUENCE</scope>
    <source>
        <tissue evidence="1">Potato root galls</tissue>
    </source>
</reference>
<evidence type="ECO:0000313" key="1">
    <source>
        <dbReference type="EMBL" id="CRZ05334.1"/>
    </source>
</evidence>
<name>A0A0H5RA90_9EUKA</name>
<sequence length="127" mass="14374">MDLALIRVSLQQIPKQVLTRAEQSLKERCQKICEQADRLHDDAQMASDYMARNKILHKRLITTGKSLGECLADAAKMKSYAVAENIFDSYKQRFSAKVRSCQCFVGSSSSRTNIRNLQKNVNKESSS</sequence>
<proteinExistence type="predicted"/>
<dbReference type="EMBL" id="HACM01004892">
    <property type="protein sequence ID" value="CRZ05334.1"/>
    <property type="molecule type" value="Transcribed_RNA"/>
</dbReference>
<protein>
    <submittedName>
        <fullName evidence="1">Uncharacterized protein</fullName>
    </submittedName>
</protein>
<dbReference type="AlphaFoldDB" id="A0A0H5RA90"/>